<protein>
    <recommendedName>
        <fullName evidence="3">Intein C-terminal splicing domain-containing protein</fullName>
    </recommendedName>
</protein>
<comment type="caution">
    <text evidence="1">The sequence shown here is derived from an EMBL/GenBank/DDBJ whole genome shotgun (WGS) entry which is preliminary data.</text>
</comment>
<dbReference type="NCBIfam" id="TIGR01443">
    <property type="entry name" value="intein_Cterm"/>
    <property type="match status" value="1"/>
</dbReference>
<reference evidence="1 2" key="1">
    <citation type="submission" date="2019-09" db="EMBL/GenBank/DDBJ databases">
        <authorList>
            <person name="Liu P."/>
        </authorList>
    </citation>
    <scope>NUCLEOTIDE SEQUENCE [LARGE SCALE GENOMIC DNA]</scope>
    <source>
        <strain evidence="1 2">TRM68085</strain>
    </source>
</reference>
<organism evidence="1 2">
    <name type="scientific">Streptomyces arboris</name>
    <dbReference type="NCBI Taxonomy" id="2600619"/>
    <lineage>
        <taxon>Bacteria</taxon>
        <taxon>Bacillati</taxon>
        <taxon>Actinomycetota</taxon>
        <taxon>Actinomycetes</taxon>
        <taxon>Kitasatosporales</taxon>
        <taxon>Streptomycetaceae</taxon>
        <taxon>Streptomyces</taxon>
    </lineage>
</organism>
<gene>
    <name evidence="1" type="ORF">F5983_37650</name>
</gene>
<dbReference type="PROSITE" id="PS50818">
    <property type="entry name" value="INTEIN_C_TER"/>
    <property type="match status" value="1"/>
</dbReference>
<dbReference type="EMBL" id="VYUA01000103">
    <property type="protein sequence ID" value="KAB2587498.1"/>
    <property type="molecule type" value="Genomic_DNA"/>
</dbReference>
<evidence type="ECO:0008006" key="3">
    <source>
        <dbReference type="Google" id="ProtNLM"/>
    </source>
</evidence>
<sequence length="159" mass="17352">MTSSTSVETDTGARVQIAGVDRWTQEVAVYNLTISNLHTYYVLAGSTPVLVHNSGCGPDLGESWKPKPASQVCGTGGCEKVADHIQSVIGGDIMRITDRYGAPQLGKYRGIDSGWNYHDVVVKDGRVFDATTGRRGEPIDQYRANFEYGDDLVFRPAPR</sequence>
<keyword evidence="2" id="KW-1185">Reference proteome</keyword>
<dbReference type="Gene3D" id="2.170.16.10">
    <property type="entry name" value="Hedgehog/Intein (Hint) domain"/>
    <property type="match status" value="1"/>
</dbReference>
<dbReference type="InterPro" id="IPR030934">
    <property type="entry name" value="Intein_C"/>
</dbReference>
<name>A0A5N5EAI4_9ACTN</name>
<dbReference type="AlphaFoldDB" id="A0A5N5EAI4"/>
<evidence type="ECO:0000313" key="1">
    <source>
        <dbReference type="EMBL" id="KAB2587498.1"/>
    </source>
</evidence>
<dbReference type="Proteomes" id="UP000326907">
    <property type="component" value="Unassembled WGS sequence"/>
</dbReference>
<evidence type="ECO:0000313" key="2">
    <source>
        <dbReference type="Proteomes" id="UP000326907"/>
    </source>
</evidence>
<proteinExistence type="predicted"/>
<accession>A0A5N5EAI4</accession>